<dbReference type="RefSeq" id="XP_023622636.1">
    <property type="nucleotide sequence ID" value="XM_023766868.1"/>
</dbReference>
<keyword evidence="2" id="KW-1185">Reference proteome</keyword>
<sequence length="98" mass="11085">MCLSRFHNRRVAPDALLVLSWIASGHVQLMVAEAVSITIVVNSVHSNTRPMATSLRRAYFHKPQLDYRAKLKQHRLPRCETLSSASRLAEGNFNQQVS</sequence>
<protein>
    <submittedName>
        <fullName evidence="1">Uncharacterized protein</fullName>
    </submittedName>
</protein>
<reference evidence="1 2" key="1">
    <citation type="submission" date="2016-03" db="EMBL/GenBank/DDBJ databases">
        <authorList>
            <person name="Ploux O."/>
        </authorList>
    </citation>
    <scope>NUCLEOTIDE SEQUENCE [LARGE SCALE GENOMIC DNA]</scope>
    <source>
        <strain evidence="1 2">URUG2</strain>
    </source>
</reference>
<organism evidence="1 2">
    <name type="scientific">Ramularia collo-cygni</name>
    <dbReference type="NCBI Taxonomy" id="112498"/>
    <lineage>
        <taxon>Eukaryota</taxon>
        <taxon>Fungi</taxon>
        <taxon>Dikarya</taxon>
        <taxon>Ascomycota</taxon>
        <taxon>Pezizomycotina</taxon>
        <taxon>Dothideomycetes</taxon>
        <taxon>Dothideomycetidae</taxon>
        <taxon>Mycosphaerellales</taxon>
        <taxon>Mycosphaerellaceae</taxon>
        <taxon>Ramularia</taxon>
    </lineage>
</organism>
<proteinExistence type="predicted"/>
<accession>A0A2D3USR0</accession>
<gene>
    <name evidence="1" type="ORF">RCC_01574</name>
</gene>
<evidence type="ECO:0000313" key="2">
    <source>
        <dbReference type="Proteomes" id="UP000225277"/>
    </source>
</evidence>
<name>A0A2D3USR0_9PEZI</name>
<dbReference type="Proteomes" id="UP000225277">
    <property type="component" value="Unassembled WGS sequence"/>
</dbReference>
<dbReference type="GeneID" id="35596812"/>
<dbReference type="EMBL" id="FJUY01000002">
    <property type="protein sequence ID" value="CZT15740.1"/>
    <property type="molecule type" value="Genomic_DNA"/>
</dbReference>
<evidence type="ECO:0000313" key="1">
    <source>
        <dbReference type="EMBL" id="CZT15740.1"/>
    </source>
</evidence>
<dbReference type="AlphaFoldDB" id="A0A2D3USR0"/>